<keyword evidence="2" id="KW-1185">Reference proteome</keyword>
<gene>
    <name evidence="1" type="ORF">LV92_03082</name>
</gene>
<evidence type="ECO:0008006" key="3">
    <source>
        <dbReference type="Google" id="ProtNLM"/>
    </source>
</evidence>
<dbReference type="Proteomes" id="UP000249696">
    <property type="component" value="Unassembled WGS sequence"/>
</dbReference>
<dbReference type="RefSeq" id="WP_245946397.1">
    <property type="nucleotide sequence ID" value="NZ_QLLN01000005.1"/>
</dbReference>
<dbReference type="InterPro" id="IPR023220">
    <property type="entry name" value="T4SS_VirB5-domain"/>
</dbReference>
<evidence type="ECO:0000313" key="2">
    <source>
        <dbReference type="Proteomes" id="UP000249696"/>
    </source>
</evidence>
<organism evidence="1 2">
    <name type="scientific">Arenibacter echinorum</name>
    <dbReference type="NCBI Taxonomy" id="440515"/>
    <lineage>
        <taxon>Bacteria</taxon>
        <taxon>Pseudomonadati</taxon>
        <taxon>Bacteroidota</taxon>
        <taxon>Flavobacteriia</taxon>
        <taxon>Flavobacteriales</taxon>
        <taxon>Flavobacteriaceae</taxon>
        <taxon>Arenibacter</taxon>
    </lineage>
</organism>
<dbReference type="Gene3D" id="1.20.58.430">
    <property type="entry name" value="Type IV secretion system, VirB5-domain"/>
    <property type="match status" value="1"/>
</dbReference>
<dbReference type="AlphaFoldDB" id="A0A327R3L4"/>
<evidence type="ECO:0000313" key="1">
    <source>
        <dbReference type="EMBL" id="RAJ10333.1"/>
    </source>
</evidence>
<accession>A0A327R3L4</accession>
<proteinExistence type="predicted"/>
<protein>
    <recommendedName>
        <fullName evidence="3">Conjugal transfer protein</fullName>
    </recommendedName>
</protein>
<reference evidence="1 2" key="1">
    <citation type="submission" date="2018-06" db="EMBL/GenBank/DDBJ databases">
        <title>Genomic Encyclopedia of Archaeal and Bacterial Type Strains, Phase II (KMG-II): from individual species to whole genera.</title>
        <authorList>
            <person name="Goeker M."/>
        </authorList>
    </citation>
    <scope>NUCLEOTIDE SEQUENCE [LARGE SCALE GENOMIC DNA]</scope>
    <source>
        <strain evidence="1 2">DSM 23522</strain>
    </source>
</reference>
<dbReference type="EMBL" id="QLLN01000005">
    <property type="protein sequence ID" value="RAJ10333.1"/>
    <property type="molecule type" value="Genomic_DNA"/>
</dbReference>
<comment type="caution">
    <text evidence="1">The sequence shown here is derived from an EMBL/GenBank/DDBJ whole genome shotgun (WGS) entry which is preliminary data.</text>
</comment>
<sequence length="218" mass="25343">MKFSKKIHEYFGNRFAVSKTNEKQTFKKSVLTMVIALTMVILMPGRATAQGVPVYDNTNFISFMKSLLESGKQTSQLLKTVKFLKQQKENVDKVNDVIKQLKAVKELAISNQRLFDFVQDDLREIFNSPYIKPEEVTRISDSFNDIIENSLSGMDYIEEVLSSDNLRMTDAERAAILKEKEMQSKEMVAEIEAKTRRYREIIAFREMQDKINNREAKY</sequence>
<name>A0A327R3L4_9FLAO</name>